<dbReference type="InterPro" id="IPR004604">
    <property type="entry name" value="DNA_recomb/repair_RecN"/>
</dbReference>
<dbReference type="RefSeq" id="WP_343762280.1">
    <property type="nucleotide sequence ID" value="NZ_BAAACG010000010.1"/>
</dbReference>
<keyword evidence="12" id="KW-1185">Reference proteome</keyword>
<dbReference type="EMBL" id="BAAACG010000010">
    <property type="protein sequence ID" value="GAA0743437.1"/>
    <property type="molecule type" value="Genomic_DNA"/>
</dbReference>
<evidence type="ECO:0000256" key="2">
    <source>
        <dbReference type="ARBA" id="ARBA00009441"/>
    </source>
</evidence>
<keyword evidence="4" id="KW-0547">Nucleotide-binding</keyword>
<sequence>MLLQLNIKNFALIEELTISFQKGFNVFTGETGAGKSILIDAISYVLGGKFNRGLIRVGENKTYVEAVFIIENQNIINKLKTVGIEIDDMLIVSRETFQYGKSIAKLNGKSVLISKLKEIGSMLLDIHGQHENQNLLNNDVHIYYLDSFGEDSLIKVKDTYKEEYDKLIYIDKKINDLSGNESDREKLIDFLKYQVEEIDNAHLKEEEEKELESKFKELSNAEKINKVLTGAYSLLYGGIDGENSMYDSLGYIIKEMQSIKSIEKIKKIEDSLKDAYYIIEENIRSISDIKGNIYYDKEELDSINSRLFEIDGFKKKYGNSIEKVLIYRDKINNQYEEMVNSSEIIEKLKMQKENIINKLKDIGMKIHSIRCQWAEVLEKRIKKELDYVGLEKSTFKIKVDVTDKILKNGLDKVEFYISTNPGQPLKSLDKVVSGGELSRIMLALKTVFVDKDEVPSVIFDEIDTGISGRVAQSVGEKIYSISQNHQVFCVTHLSQIACMSDNHYYIYKEVNNNKTYTRVDKLNNNDKEKEIARLIGGSVVTDITLENSREIISMADKKKNNIKQIKNN</sequence>
<evidence type="ECO:0000259" key="10">
    <source>
        <dbReference type="Pfam" id="PF02463"/>
    </source>
</evidence>
<evidence type="ECO:0000256" key="3">
    <source>
        <dbReference type="ARBA" id="ARBA00021315"/>
    </source>
</evidence>
<dbReference type="SUPFAM" id="SSF52540">
    <property type="entry name" value="P-loop containing nucleoside triphosphate hydrolases"/>
    <property type="match status" value="2"/>
</dbReference>
<keyword evidence="6" id="KW-0067">ATP-binding</keyword>
<dbReference type="InterPro" id="IPR003395">
    <property type="entry name" value="RecF/RecN/SMC_N"/>
</dbReference>
<evidence type="ECO:0000313" key="12">
    <source>
        <dbReference type="Proteomes" id="UP001501510"/>
    </source>
</evidence>
<proteinExistence type="inferred from homology"/>
<evidence type="ECO:0000256" key="6">
    <source>
        <dbReference type="ARBA" id="ARBA00022840"/>
    </source>
</evidence>
<dbReference type="Pfam" id="PF02463">
    <property type="entry name" value="SMC_N"/>
    <property type="match status" value="1"/>
</dbReference>
<comment type="caution">
    <text evidence="11">The sequence shown here is derived from an EMBL/GenBank/DDBJ whole genome shotgun (WGS) entry which is preliminary data.</text>
</comment>
<reference evidence="12" key="1">
    <citation type="journal article" date="2019" name="Int. J. Syst. Evol. Microbiol.">
        <title>The Global Catalogue of Microorganisms (GCM) 10K type strain sequencing project: providing services to taxonomists for standard genome sequencing and annotation.</title>
        <authorList>
            <consortium name="The Broad Institute Genomics Platform"/>
            <consortium name="The Broad Institute Genome Sequencing Center for Infectious Disease"/>
            <person name="Wu L."/>
            <person name="Ma J."/>
        </authorList>
    </citation>
    <scope>NUCLEOTIDE SEQUENCE [LARGE SCALE GENOMIC DNA]</scope>
    <source>
        <strain evidence="12">JCM 1407</strain>
    </source>
</reference>
<dbReference type="CDD" id="cd03241">
    <property type="entry name" value="ABC_RecN"/>
    <property type="match status" value="2"/>
</dbReference>
<keyword evidence="5 9" id="KW-0227">DNA damage</keyword>
<comment type="function">
    <text evidence="1 9">May be involved in recombinational repair of damaged DNA.</text>
</comment>
<dbReference type="PIRSF" id="PIRSF003128">
    <property type="entry name" value="RecN"/>
    <property type="match status" value="1"/>
</dbReference>
<gene>
    <name evidence="11" type="primary">recN</name>
    <name evidence="11" type="ORF">GCM10008906_27220</name>
</gene>
<evidence type="ECO:0000256" key="5">
    <source>
        <dbReference type="ARBA" id="ARBA00022763"/>
    </source>
</evidence>
<evidence type="ECO:0000256" key="9">
    <source>
        <dbReference type="PIRNR" id="PIRNR003128"/>
    </source>
</evidence>
<comment type="similarity">
    <text evidence="2 9">Belongs to the RecN family.</text>
</comment>
<dbReference type="InterPro" id="IPR027417">
    <property type="entry name" value="P-loop_NTPase"/>
</dbReference>
<accession>A0ABP3UX80</accession>
<organism evidence="11 12">
    <name type="scientific">Clostridium oceanicum</name>
    <dbReference type="NCBI Taxonomy" id="1543"/>
    <lineage>
        <taxon>Bacteria</taxon>
        <taxon>Bacillati</taxon>
        <taxon>Bacillota</taxon>
        <taxon>Clostridia</taxon>
        <taxon>Eubacteriales</taxon>
        <taxon>Clostridiaceae</taxon>
        <taxon>Clostridium</taxon>
    </lineage>
</organism>
<evidence type="ECO:0000256" key="4">
    <source>
        <dbReference type="ARBA" id="ARBA00022741"/>
    </source>
</evidence>
<evidence type="ECO:0000256" key="7">
    <source>
        <dbReference type="ARBA" id="ARBA00023204"/>
    </source>
</evidence>
<dbReference type="Gene3D" id="3.40.50.300">
    <property type="entry name" value="P-loop containing nucleotide triphosphate hydrolases"/>
    <property type="match status" value="2"/>
</dbReference>
<dbReference type="PANTHER" id="PTHR11059:SF0">
    <property type="entry name" value="DNA REPAIR PROTEIN RECN"/>
    <property type="match status" value="1"/>
</dbReference>
<evidence type="ECO:0000256" key="1">
    <source>
        <dbReference type="ARBA" id="ARBA00003618"/>
    </source>
</evidence>
<protein>
    <recommendedName>
        <fullName evidence="3 9">DNA repair protein RecN</fullName>
    </recommendedName>
    <alternativeName>
        <fullName evidence="8 9">Recombination protein N</fullName>
    </alternativeName>
</protein>
<dbReference type="NCBIfam" id="TIGR00634">
    <property type="entry name" value="recN"/>
    <property type="match status" value="1"/>
</dbReference>
<dbReference type="Proteomes" id="UP001501510">
    <property type="component" value="Unassembled WGS sequence"/>
</dbReference>
<evidence type="ECO:0000313" key="11">
    <source>
        <dbReference type="EMBL" id="GAA0743437.1"/>
    </source>
</evidence>
<dbReference type="PANTHER" id="PTHR11059">
    <property type="entry name" value="DNA REPAIR PROTEIN RECN"/>
    <property type="match status" value="1"/>
</dbReference>
<name>A0ABP3UX80_9CLOT</name>
<evidence type="ECO:0000256" key="8">
    <source>
        <dbReference type="ARBA" id="ARBA00033408"/>
    </source>
</evidence>
<feature type="domain" description="RecF/RecN/SMC N-terminal" evidence="10">
    <location>
        <begin position="2"/>
        <end position="512"/>
    </location>
</feature>
<keyword evidence="7 9" id="KW-0234">DNA repair</keyword>